<dbReference type="EMBL" id="JYDV01000053">
    <property type="protein sequence ID" value="KRZ37848.1"/>
    <property type="molecule type" value="Genomic_DNA"/>
</dbReference>
<reference evidence="1 2" key="1">
    <citation type="submission" date="2015-01" db="EMBL/GenBank/DDBJ databases">
        <title>Evolution of Trichinella species and genotypes.</title>
        <authorList>
            <person name="Korhonen P.K."/>
            <person name="Edoardo P."/>
            <person name="Giuseppe L.R."/>
            <person name="Gasser R.B."/>
        </authorList>
    </citation>
    <scope>NUCLEOTIDE SEQUENCE [LARGE SCALE GENOMIC DNA]</scope>
    <source>
        <strain evidence="1">ISS176</strain>
    </source>
</reference>
<proteinExistence type="predicted"/>
<gene>
    <name evidence="1" type="ORF">T4C_9019</name>
</gene>
<dbReference type="AlphaFoldDB" id="A0A0V1JSD6"/>
<dbReference type="Proteomes" id="UP000054826">
    <property type="component" value="Unassembled WGS sequence"/>
</dbReference>
<comment type="caution">
    <text evidence="1">The sequence shown here is derived from an EMBL/GenBank/DDBJ whole genome shotgun (WGS) entry which is preliminary data.</text>
</comment>
<organism evidence="1 2">
    <name type="scientific">Trichinella pseudospiralis</name>
    <name type="common">Parasitic roundworm</name>
    <dbReference type="NCBI Taxonomy" id="6337"/>
    <lineage>
        <taxon>Eukaryota</taxon>
        <taxon>Metazoa</taxon>
        <taxon>Ecdysozoa</taxon>
        <taxon>Nematoda</taxon>
        <taxon>Enoplea</taxon>
        <taxon>Dorylaimia</taxon>
        <taxon>Trichinellida</taxon>
        <taxon>Trichinellidae</taxon>
        <taxon>Trichinella</taxon>
    </lineage>
</organism>
<evidence type="ECO:0000313" key="1">
    <source>
        <dbReference type="EMBL" id="KRZ37848.1"/>
    </source>
</evidence>
<sequence>MSSAKWPNMPGVGLEIFKAGGGWRDQKWAPPWSVKLPSLRQGRVQTLPCSLGRWSARFPTLERGKPRLSALKRWMCGEFSVFPLLTGEGRLCVLPAQQSEGECSLPCSLGRWSARFPTLERGKPKLSALKRWVRLSCFTCLRCAGSLVFFPCSQGRGDCAFCLPNRVGEILHFSLSSGERRFALSMKKIAR</sequence>
<feature type="non-terminal residue" evidence="1">
    <location>
        <position position="191"/>
    </location>
</feature>
<accession>A0A0V1JSD6</accession>
<name>A0A0V1JSD6_TRIPS</name>
<evidence type="ECO:0000313" key="2">
    <source>
        <dbReference type="Proteomes" id="UP000054826"/>
    </source>
</evidence>
<protein>
    <submittedName>
        <fullName evidence="1">Uncharacterized protein</fullName>
    </submittedName>
</protein>